<gene>
    <name evidence="1" type="ORF">ASZ90_018724</name>
</gene>
<dbReference type="Pfam" id="PF14879">
    <property type="entry name" value="DUF4489"/>
    <property type="match status" value="1"/>
</dbReference>
<proteinExistence type="predicted"/>
<name>A0A0W8E5M6_9ZZZZ</name>
<protein>
    <submittedName>
        <fullName evidence="1">Uncharacterized protein</fullName>
    </submittedName>
</protein>
<organism evidence="1">
    <name type="scientific">hydrocarbon metagenome</name>
    <dbReference type="NCBI Taxonomy" id="938273"/>
    <lineage>
        <taxon>unclassified sequences</taxon>
        <taxon>metagenomes</taxon>
        <taxon>ecological metagenomes</taxon>
    </lineage>
</organism>
<dbReference type="AlphaFoldDB" id="A0A0W8E5M6"/>
<evidence type="ECO:0000313" key="1">
    <source>
        <dbReference type="EMBL" id="KUG03944.1"/>
    </source>
</evidence>
<reference evidence="1" key="1">
    <citation type="journal article" date="2015" name="Proc. Natl. Acad. Sci. U.S.A.">
        <title>Networks of energetic and metabolic interactions define dynamics in microbial communities.</title>
        <authorList>
            <person name="Embree M."/>
            <person name="Liu J.K."/>
            <person name="Al-Bassam M.M."/>
            <person name="Zengler K."/>
        </authorList>
    </citation>
    <scope>NUCLEOTIDE SEQUENCE</scope>
</reference>
<dbReference type="InterPro" id="IPR027972">
    <property type="entry name" value="DUF4489"/>
</dbReference>
<dbReference type="EMBL" id="LNQE01001865">
    <property type="protein sequence ID" value="KUG03944.1"/>
    <property type="molecule type" value="Genomic_DNA"/>
</dbReference>
<comment type="caution">
    <text evidence="1">The sequence shown here is derived from an EMBL/GenBank/DDBJ whole genome shotgun (WGS) entry which is preliminary data.</text>
</comment>
<sequence>MSNYRLPEEDRCAPPHDFHIPHDTKAVMTCGTSSGLTLPVDSGRRKCDCPAAFVAGTVAIDSRGLNCPTVKIDFSTMINYQVESREGEFSIRLIFQLSRACDNGPKIPLGTWIYEKEVDIDRRRRVLGPPVNAAQAIPNGISRSEVDIDLKEAFSFTWCECVNCPGCCHYVVEVIDIDTDNIRCLSLTNVGINALAI</sequence>
<accession>A0A0W8E5M6</accession>